<dbReference type="AlphaFoldDB" id="A0A2S5ZWH1"/>
<dbReference type="Proteomes" id="UP000238356">
    <property type="component" value="Unassembled WGS sequence"/>
</dbReference>
<evidence type="ECO:0000256" key="1">
    <source>
        <dbReference type="ARBA" id="ARBA00023015"/>
    </source>
</evidence>
<dbReference type="GO" id="GO:0003700">
    <property type="term" value="F:DNA-binding transcription factor activity"/>
    <property type="evidence" value="ECO:0007669"/>
    <property type="project" value="TreeGrafter"/>
</dbReference>
<evidence type="ECO:0000259" key="6">
    <source>
        <dbReference type="PROSITE" id="PS50977"/>
    </source>
</evidence>
<evidence type="ECO:0000256" key="4">
    <source>
        <dbReference type="PROSITE-ProRule" id="PRU00335"/>
    </source>
</evidence>
<feature type="domain" description="HTH tetR-type" evidence="6">
    <location>
        <begin position="85"/>
        <end position="145"/>
    </location>
</feature>
<dbReference type="InterPro" id="IPR050109">
    <property type="entry name" value="HTH-type_TetR-like_transc_reg"/>
</dbReference>
<dbReference type="PRINTS" id="PR00455">
    <property type="entry name" value="HTHTETR"/>
</dbReference>
<sequence length="279" mass="30176">MPASTAVCMRNRPRPADSRAVPADGGVLGVDMSTAPISIFECLLRKYDGLRHTARARTDRKEHAVPRQHAQNTEPPARTRGRPRSGVREAVIVAAQDVLTGSGVARLTTKEVATRAGVAESSIFYHFGDRTGLLQAVIQHHLRPLKDMLADSSHSADAAESADLRSDLVHLVTVLEDFFRAALPVMAAIDSDAELRAVYSERSRDFDLGPHRALDVVIGHLSARHHIVTEPRTAALLLVGAAHQRALQSRMSPPEARAALPSPEAIADATLPLFRAENS</sequence>
<feature type="DNA-binding region" description="H-T-H motif" evidence="4">
    <location>
        <begin position="108"/>
        <end position="127"/>
    </location>
</feature>
<dbReference type="PANTHER" id="PTHR30055:SF234">
    <property type="entry name" value="HTH-TYPE TRANSCRIPTIONAL REGULATOR BETI"/>
    <property type="match status" value="1"/>
</dbReference>
<dbReference type="PROSITE" id="PS50977">
    <property type="entry name" value="HTH_TETR_2"/>
    <property type="match status" value="1"/>
</dbReference>
<gene>
    <name evidence="7" type="ORF">C5F51_32965</name>
</gene>
<dbReference type="Gene3D" id="1.10.357.10">
    <property type="entry name" value="Tetracycline Repressor, domain 2"/>
    <property type="match status" value="1"/>
</dbReference>
<evidence type="ECO:0000256" key="2">
    <source>
        <dbReference type="ARBA" id="ARBA00023125"/>
    </source>
</evidence>
<feature type="region of interest" description="Disordered" evidence="5">
    <location>
        <begin position="55"/>
        <end position="85"/>
    </location>
</feature>
<feature type="region of interest" description="Disordered" evidence="5">
    <location>
        <begin position="1"/>
        <end position="20"/>
    </location>
</feature>
<accession>A0A2S5ZWH1</accession>
<evidence type="ECO:0000313" key="8">
    <source>
        <dbReference type="Proteomes" id="UP000238356"/>
    </source>
</evidence>
<dbReference type="InterPro" id="IPR009057">
    <property type="entry name" value="Homeodomain-like_sf"/>
</dbReference>
<proteinExistence type="predicted"/>
<comment type="caution">
    <text evidence="7">The sequence shown here is derived from an EMBL/GenBank/DDBJ whole genome shotgun (WGS) entry which is preliminary data.</text>
</comment>
<evidence type="ECO:0000256" key="3">
    <source>
        <dbReference type="ARBA" id="ARBA00023163"/>
    </source>
</evidence>
<keyword evidence="3" id="KW-0804">Transcription</keyword>
<dbReference type="SUPFAM" id="SSF46689">
    <property type="entry name" value="Homeodomain-like"/>
    <property type="match status" value="1"/>
</dbReference>
<dbReference type="InterPro" id="IPR001647">
    <property type="entry name" value="HTH_TetR"/>
</dbReference>
<evidence type="ECO:0000313" key="7">
    <source>
        <dbReference type="EMBL" id="PPJ21810.1"/>
    </source>
</evidence>
<evidence type="ECO:0000256" key="5">
    <source>
        <dbReference type="SAM" id="MobiDB-lite"/>
    </source>
</evidence>
<protein>
    <recommendedName>
        <fullName evidence="6">HTH tetR-type domain-containing protein</fullName>
    </recommendedName>
</protein>
<feature type="compositionally biased region" description="Basic and acidic residues" evidence="5">
    <location>
        <begin position="55"/>
        <end position="65"/>
    </location>
</feature>
<dbReference type="Pfam" id="PF00440">
    <property type="entry name" value="TetR_N"/>
    <property type="match status" value="1"/>
</dbReference>
<dbReference type="PANTHER" id="PTHR30055">
    <property type="entry name" value="HTH-TYPE TRANSCRIPTIONAL REGULATOR RUTR"/>
    <property type="match status" value="1"/>
</dbReference>
<name>A0A2S5ZWH1_9NOCA</name>
<organism evidence="7 8">
    <name type="scientific">Nocardia nova</name>
    <dbReference type="NCBI Taxonomy" id="37330"/>
    <lineage>
        <taxon>Bacteria</taxon>
        <taxon>Bacillati</taxon>
        <taxon>Actinomycetota</taxon>
        <taxon>Actinomycetes</taxon>
        <taxon>Mycobacteriales</taxon>
        <taxon>Nocardiaceae</taxon>
        <taxon>Nocardia</taxon>
    </lineage>
</organism>
<keyword evidence="1" id="KW-0805">Transcription regulation</keyword>
<reference evidence="7 8" key="1">
    <citation type="submission" date="2018-02" db="EMBL/GenBank/DDBJ databases">
        <title>8 Nocardia nova and 1 Nocardia cyriacigeorgica strain used for evolution to TMP-SMX.</title>
        <authorList>
            <person name="Mehta H."/>
            <person name="Weng J."/>
            <person name="Shamoo Y."/>
        </authorList>
    </citation>
    <scope>NUCLEOTIDE SEQUENCE [LARGE SCALE GENOMIC DNA]</scope>
    <source>
        <strain evidence="7 8">BAA2227</strain>
    </source>
</reference>
<keyword evidence="2 4" id="KW-0238">DNA-binding</keyword>
<dbReference type="GO" id="GO:0000976">
    <property type="term" value="F:transcription cis-regulatory region binding"/>
    <property type="evidence" value="ECO:0007669"/>
    <property type="project" value="TreeGrafter"/>
</dbReference>
<keyword evidence="8" id="KW-1185">Reference proteome</keyword>
<dbReference type="EMBL" id="PSZD01000034">
    <property type="protein sequence ID" value="PPJ21810.1"/>
    <property type="molecule type" value="Genomic_DNA"/>
</dbReference>